<dbReference type="InterPro" id="IPR038078">
    <property type="entry name" value="PhoU-like_sf"/>
</dbReference>
<feature type="coiled-coil region" evidence="1">
    <location>
        <begin position="272"/>
        <end position="299"/>
    </location>
</feature>
<protein>
    <submittedName>
        <fullName evidence="3">Phosphate uptake regulator PhoU</fullName>
    </submittedName>
</protein>
<dbReference type="Gene3D" id="1.20.58.220">
    <property type="entry name" value="Phosphate transport system protein phou homolog 2, domain 2"/>
    <property type="match status" value="1"/>
</dbReference>
<organism evidence="3 4">
    <name type="scientific">Methanohalarchaeum thermophilum</name>
    <dbReference type="NCBI Taxonomy" id="1903181"/>
    <lineage>
        <taxon>Archaea</taxon>
        <taxon>Methanobacteriati</taxon>
        <taxon>Methanobacteriota</taxon>
        <taxon>Methanonatronarchaeia</taxon>
        <taxon>Methanonatronarchaeales</taxon>
        <taxon>Methanonatronarchaeaceae</taxon>
        <taxon>Candidatus Methanohalarchaeum</taxon>
    </lineage>
</organism>
<dbReference type="GO" id="GO:0030643">
    <property type="term" value="P:intracellular phosphate ion homeostasis"/>
    <property type="evidence" value="ECO:0007669"/>
    <property type="project" value="InterPro"/>
</dbReference>
<feature type="domain" description="SpoVT-AbrB" evidence="2">
    <location>
        <begin position="8"/>
        <end position="53"/>
    </location>
</feature>
<dbReference type="SMART" id="SM00966">
    <property type="entry name" value="SpoVT_AbrB"/>
    <property type="match status" value="1"/>
</dbReference>
<dbReference type="Pfam" id="PF01895">
    <property type="entry name" value="PhoU"/>
    <property type="match status" value="1"/>
</dbReference>
<dbReference type="AlphaFoldDB" id="A0A1Q6DTZ1"/>
<dbReference type="InterPro" id="IPR026022">
    <property type="entry name" value="PhoU_dom"/>
</dbReference>
<evidence type="ECO:0000313" key="3">
    <source>
        <dbReference type="EMBL" id="OKY77831.1"/>
    </source>
</evidence>
<evidence type="ECO:0000256" key="1">
    <source>
        <dbReference type="SAM" id="Coils"/>
    </source>
</evidence>
<dbReference type="GO" id="GO:0045936">
    <property type="term" value="P:negative regulation of phosphate metabolic process"/>
    <property type="evidence" value="ECO:0007669"/>
    <property type="project" value="InterPro"/>
</dbReference>
<dbReference type="InterPro" id="IPR028366">
    <property type="entry name" value="PhoU"/>
</dbReference>
<feature type="coiled-coil region" evidence="1">
    <location>
        <begin position="87"/>
        <end position="114"/>
    </location>
</feature>
<proteinExistence type="predicted"/>
<dbReference type="SUPFAM" id="SSF109755">
    <property type="entry name" value="PhoU-like"/>
    <property type="match status" value="1"/>
</dbReference>
<keyword evidence="1" id="KW-0175">Coiled coil</keyword>
<dbReference type="InterPro" id="IPR007159">
    <property type="entry name" value="SpoVT-AbrB_dom"/>
</dbReference>
<name>A0A1Q6DTZ1_METT1</name>
<dbReference type="InParanoid" id="A0A1Q6DTZ1"/>
<reference evidence="3" key="1">
    <citation type="submission" date="2016-12" db="EMBL/GenBank/DDBJ databases">
        <title>Discovery of methanogenic haloarchaea.</title>
        <authorList>
            <person name="Sorokin D.Y."/>
            <person name="Makarova K.S."/>
            <person name="Abbas B."/>
            <person name="Ferrer M."/>
            <person name="Golyshin P.N."/>
        </authorList>
    </citation>
    <scope>NUCLEOTIDE SEQUENCE [LARGE SCALE GENOMIC DNA]</scope>
    <source>
        <strain evidence="3">HMET1</strain>
    </source>
</reference>
<comment type="caution">
    <text evidence="3">The sequence shown here is derived from an EMBL/GenBank/DDBJ whole genome shotgun (WGS) entry which is preliminary data.</text>
</comment>
<dbReference type="PANTHER" id="PTHR42930">
    <property type="entry name" value="PHOSPHATE-SPECIFIC TRANSPORT SYSTEM ACCESSORY PROTEIN PHOU"/>
    <property type="match status" value="1"/>
</dbReference>
<dbReference type="Proteomes" id="UP000185744">
    <property type="component" value="Unassembled WGS sequence"/>
</dbReference>
<dbReference type="STRING" id="1903181.BTN85_0305"/>
<dbReference type="GO" id="GO:0003677">
    <property type="term" value="F:DNA binding"/>
    <property type="evidence" value="ECO:0007669"/>
    <property type="project" value="InterPro"/>
</dbReference>
<accession>A0A1Q6DTZ1</accession>
<evidence type="ECO:0000313" key="4">
    <source>
        <dbReference type="Proteomes" id="UP000185744"/>
    </source>
</evidence>
<sequence>MESRKIYKSGGSTYVMSLPKEWVKKMELEEGDSIFLSKSDKSINIYPERGGSTVKKATIDSSKIPSPEALQRVVIAYYLIGTSTIVIEFNSNNRSELKQKIEKAINNLMGIELVEDIGDEITLEIFIDYKRMTLPKVLKRIYNIVNSMLNDLEKGTKFKKQQMIEDALKRENEVDKLYFLAIRELKYATSFQAIQEQVGIENARDVLGYRSLVKSLERISDHIEDIATDYIELMKQHKELQFSEEIHKLTENLRKHLKKAWKSRITGNINEYDQVFKNLEKYEKKLNQTREKLFQEITETSKVRKYTDIMISLSRIAQYTADMVEIEINLNTEKL</sequence>
<dbReference type="Pfam" id="PF04014">
    <property type="entry name" value="MazE_antitoxin"/>
    <property type="match status" value="1"/>
</dbReference>
<dbReference type="EMBL" id="MSDW01000001">
    <property type="protein sequence ID" value="OKY77831.1"/>
    <property type="molecule type" value="Genomic_DNA"/>
</dbReference>
<dbReference type="PANTHER" id="PTHR42930:SF2">
    <property type="entry name" value="PHOU DOMAIN-CONTAINING PROTEIN"/>
    <property type="match status" value="1"/>
</dbReference>
<evidence type="ECO:0000259" key="2">
    <source>
        <dbReference type="SMART" id="SM00966"/>
    </source>
</evidence>
<keyword evidence="4" id="KW-1185">Reference proteome</keyword>
<gene>
    <name evidence="3" type="ORF">BTN85_0305</name>
</gene>